<gene>
    <name evidence="2" type="ORF">FHS22_007243</name>
</gene>
<protein>
    <submittedName>
        <fullName evidence="2">Phosphopantothenoylcysteine synthetase/decarboxylase</fullName>
    </submittedName>
</protein>
<dbReference type="Pfam" id="PF02441">
    <property type="entry name" value="Flavoprotein"/>
    <property type="match status" value="1"/>
</dbReference>
<dbReference type="PANTHER" id="PTHR14359:SF6">
    <property type="entry name" value="PHOSPHOPANTOTHENOYLCYSTEINE DECARBOXYLASE"/>
    <property type="match status" value="1"/>
</dbReference>
<proteinExistence type="predicted"/>
<sequence>MEPPEKALGVLYVITCAAPAAADVRRLVVLAQEAGWRVHVVTTPMGERFVDAPALEQLTGDRVRSTYRMPDEPKGLPPADAVVVAPATFNTINKWANGIADTFAVGLLCEVMGFGTPIVAVPLLKDALARHLAFGRSLDALREMGVRVLFDPDAPPHARMPSWERIMQELHSAVGERHSQR</sequence>
<accession>A0A841DIM0</accession>
<dbReference type="Gene3D" id="3.40.50.1950">
    <property type="entry name" value="Flavin prenyltransferase-like"/>
    <property type="match status" value="1"/>
</dbReference>
<dbReference type="GO" id="GO:0071513">
    <property type="term" value="C:phosphopantothenoylcysteine decarboxylase complex"/>
    <property type="evidence" value="ECO:0007669"/>
    <property type="project" value="TreeGrafter"/>
</dbReference>
<organism evidence="2 3">
    <name type="scientific">Planomonospora venezuelensis</name>
    <dbReference type="NCBI Taxonomy" id="1999"/>
    <lineage>
        <taxon>Bacteria</taxon>
        <taxon>Bacillati</taxon>
        <taxon>Actinomycetota</taxon>
        <taxon>Actinomycetes</taxon>
        <taxon>Streptosporangiales</taxon>
        <taxon>Streptosporangiaceae</taxon>
        <taxon>Planomonospora</taxon>
    </lineage>
</organism>
<dbReference type="Proteomes" id="UP000562352">
    <property type="component" value="Unassembled WGS sequence"/>
</dbReference>
<name>A0A841DIM0_PLAVE</name>
<dbReference type="RefSeq" id="WP_184948625.1">
    <property type="nucleotide sequence ID" value="NZ_BAAAWZ010000004.1"/>
</dbReference>
<evidence type="ECO:0000313" key="3">
    <source>
        <dbReference type="Proteomes" id="UP000562352"/>
    </source>
</evidence>
<reference evidence="2 3" key="1">
    <citation type="submission" date="2020-08" db="EMBL/GenBank/DDBJ databases">
        <title>Genomic Encyclopedia of Type Strains, Phase III (KMG-III): the genomes of soil and plant-associated and newly described type strains.</title>
        <authorList>
            <person name="Whitman W."/>
        </authorList>
    </citation>
    <scope>NUCLEOTIDE SEQUENCE [LARGE SCALE GENOMIC DNA]</scope>
    <source>
        <strain evidence="2 3">CECT 3303</strain>
    </source>
</reference>
<evidence type="ECO:0000259" key="1">
    <source>
        <dbReference type="Pfam" id="PF02441"/>
    </source>
</evidence>
<keyword evidence="3" id="KW-1185">Reference proteome</keyword>
<dbReference type="GO" id="GO:0015937">
    <property type="term" value="P:coenzyme A biosynthetic process"/>
    <property type="evidence" value="ECO:0007669"/>
    <property type="project" value="TreeGrafter"/>
</dbReference>
<feature type="domain" description="Flavoprotein" evidence="1">
    <location>
        <begin position="13"/>
        <end position="107"/>
    </location>
</feature>
<dbReference type="EMBL" id="JACHJJ010000043">
    <property type="protein sequence ID" value="MBB5967925.1"/>
    <property type="molecule type" value="Genomic_DNA"/>
</dbReference>
<dbReference type="PANTHER" id="PTHR14359">
    <property type="entry name" value="HOMO-OLIGOMERIC FLAVIN CONTAINING CYS DECARBOXYLASE FAMILY"/>
    <property type="match status" value="1"/>
</dbReference>
<evidence type="ECO:0000313" key="2">
    <source>
        <dbReference type="EMBL" id="MBB5967925.1"/>
    </source>
</evidence>
<dbReference type="InterPro" id="IPR003382">
    <property type="entry name" value="Flavoprotein"/>
</dbReference>
<dbReference type="InterPro" id="IPR036551">
    <property type="entry name" value="Flavin_trans-like"/>
</dbReference>
<dbReference type="AlphaFoldDB" id="A0A841DIM0"/>
<dbReference type="SUPFAM" id="SSF52507">
    <property type="entry name" value="Homo-oligomeric flavin-containing Cys decarboxylases, HFCD"/>
    <property type="match status" value="1"/>
</dbReference>
<dbReference type="GO" id="GO:0004633">
    <property type="term" value="F:phosphopantothenoylcysteine decarboxylase activity"/>
    <property type="evidence" value="ECO:0007669"/>
    <property type="project" value="TreeGrafter"/>
</dbReference>
<dbReference type="GO" id="GO:0010181">
    <property type="term" value="F:FMN binding"/>
    <property type="evidence" value="ECO:0007669"/>
    <property type="project" value="TreeGrafter"/>
</dbReference>
<comment type="caution">
    <text evidence="2">The sequence shown here is derived from an EMBL/GenBank/DDBJ whole genome shotgun (WGS) entry which is preliminary data.</text>
</comment>